<dbReference type="Pfam" id="PF00622">
    <property type="entry name" value="SPRY"/>
    <property type="match status" value="1"/>
</dbReference>
<dbReference type="SMART" id="SM00589">
    <property type="entry name" value="PRY"/>
    <property type="match status" value="1"/>
</dbReference>
<dbReference type="Gene3D" id="3.80.10.10">
    <property type="entry name" value="Ribonuclease Inhibitor"/>
    <property type="match status" value="2"/>
</dbReference>
<dbReference type="SMART" id="SM00449">
    <property type="entry name" value="SPRY"/>
    <property type="match status" value="1"/>
</dbReference>
<dbReference type="SUPFAM" id="SSF49899">
    <property type="entry name" value="Concanavalin A-like lectins/glucanases"/>
    <property type="match status" value="1"/>
</dbReference>
<evidence type="ECO:0000256" key="1">
    <source>
        <dbReference type="ARBA" id="ARBA00004496"/>
    </source>
</evidence>
<keyword evidence="10" id="KW-1185">Reference proteome</keyword>
<dbReference type="CDD" id="cd16040">
    <property type="entry name" value="SPRY_PRY_SNTX"/>
    <property type="match status" value="1"/>
</dbReference>
<dbReference type="InterPro" id="IPR001870">
    <property type="entry name" value="B30.2/SPRY"/>
</dbReference>
<dbReference type="AlphaFoldDB" id="A0A672YAY3"/>
<dbReference type="InterPro" id="IPR032675">
    <property type="entry name" value="LRR_dom_sf"/>
</dbReference>
<dbReference type="Ensembl" id="ENSSORT00005001667.1">
    <property type="protein sequence ID" value="ENSSORP00005001619.1"/>
    <property type="gene ID" value="ENSSORG00005001012.1"/>
</dbReference>
<keyword evidence="4" id="KW-0677">Repeat</keyword>
<sequence>MSRSLYIMCHIPIFCWIAAKVFEYLLPKMCNTQCESINIPTTLTEMYTHFLVIQMQVATEKYSKDSATESDTEEIFRSNKDFIWRLGRMAYEQLDQGNIIFTKNVLEEYGIDLEKASVNCGLCTEIFKEEESVFASEKHYCFVHLTVQEYFAALFVYHSFTIKNINSQNLKDFLLKGSEEELQSELEKNPLDLPLDDLLEISIANSTIRKTGELDMFLRFLLGMSLQSTQKLLRGLIKQTENHSGVIESIKTSLLEMDLTSCSPERCLNLVHCLIELKEGSLHGTVQQYLRPDHSPDTQLSPVQCSALADLILMSSTPLDEFNLMKYKPSSKGIFRLIPAVRNCRKARISGVNLDNWLCEAIASALQMPNSVLTELHLTNNDFCNDLRPVIEGLRNSQCTLNALSLSGSRLPDAGCEIWGSAIKSLMSNLRELELSDNVLGSSLCCVLSDVRSGPKLETLRLNRNADIATVCEKMVVALTSKTCCLRELELNHTNFKDSEMGILSTGLMSTTCTLEILSVSHNKLTEKCCETLASVLSSKTSKLRYLDLSYNDLHDSGVRMFCSGLRQSNCALTTLRLSFCKVTADGCASLASALSSDHCSLRELDLSFNHLTDQGVKKLTELQQDSHCSLEKLNVDYNDKCWFDLQLLREYACDLTLDPNTAGKKIILSEHHKKAKRVEEKQEYPDHPERFLMYQVLCKEGLSGRHYWEVECVLTDVGVAYKSMDRTGDCSVDYSLGRNEKSWCWCCRGEFYHNNSREEFGHGSYPTTMGVYLDWPAGILSFFEVFPQKLTHLYTVHTTFTEPLYPGFCLDGTGEVSLCKIK</sequence>
<comment type="subcellular location">
    <subcellularLocation>
        <location evidence="1">Cytoplasm</location>
    </subcellularLocation>
</comment>
<feature type="domain" description="B30.2/SPRY" evidence="8">
    <location>
        <begin position="636"/>
        <end position="823"/>
    </location>
</feature>
<evidence type="ECO:0000313" key="9">
    <source>
        <dbReference type="Ensembl" id="ENSSORP00005001619.1"/>
    </source>
</evidence>
<dbReference type="Pfam" id="PF13765">
    <property type="entry name" value="PRY"/>
    <property type="match status" value="1"/>
</dbReference>
<dbReference type="Pfam" id="PF13516">
    <property type="entry name" value="LRR_6"/>
    <property type="match status" value="3"/>
</dbReference>
<dbReference type="GO" id="GO:0005524">
    <property type="term" value="F:ATP binding"/>
    <property type="evidence" value="ECO:0007669"/>
    <property type="project" value="UniProtKB-KW"/>
</dbReference>
<reference evidence="9" key="2">
    <citation type="submission" date="2025-08" db="UniProtKB">
        <authorList>
            <consortium name="Ensembl"/>
        </authorList>
    </citation>
    <scope>IDENTIFICATION</scope>
</reference>
<keyword evidence="7" id="KW-0732">Signal</keyword>
<dbReference type="InterPro" id="IPR003879">
    <property type="entry name" value="Butyrophylin_SPRY"/>
</dbReference>
<reference evidence="9" key="1">
    <citation type="submission" date="2019-06" db="EMBL/GenBank/DDBJ databases">
        <authorList>
            <consortium name="Wellcome Sanger Institute Data Sharing"/>
        </authorList>
    </citation>
    <scope>NUCLEOTIDE SEQUENCE [LARGE SCALE GENOMIC DNA]</scope>
</reference>
<dbReference type="SUPFAM" id="SSF52047">
    <property type="entry name" value="RNI-like"/>
    <property type="match status" value="1"/>
</dbReference>
<dbReference type="InterPro" id="IPR051261">
    <property type="entry name" value="NLR"/>
</dbReference>
<dbReference type="InterPro" id="IPR013320">
    <property type="entry name" value="ConA-like_dom_sf"/>
</dbReference>
<evidence type="ECO:0000256" key="6">
    <source>
        <dbReference type="ARBA" id="ARBA00022840"/>
    </source>
</evidence>
<dbReference type="PROSITE" id="PS51450">
    <property type="entry name" value="LRR"/>
    <property type="match status" value="1"/>
</dbReference>
<keyword evidence="5" id="KW-0547">Nucleotide-binding</keyword>
<dbReference type="GO" id="GO:0005737">
    <property type="term" value="C:cytoplasm"/>
    <property type="evidence" value="ECO:0007669"/>
    <property type="project" value="UniProtKB-SubCell"/>
</dbReference>
<keyword evidence="3" id="KW-0433">Leucine-rich repeat</keyword>
<dbReference type="PANTHER" id="PTHR24106">
    <property type="entry name" value="NACHT, LRR AND CARD DOMAINS-CONTAINING"/>
    <property type="match status" value="1"/>
</dbReference>
<evidence type="ECO:0000256" key="7">
    <source>
        <dbReference type="SAM" id="SignalP"/>
    </source>
</evidence>
<dbReference type="PRINTS" id="PR01407">
    <property type="entry name" value="BUTYPHLNCDUF"/>
</dbReference>
<dbReference type="InterPro" id="IPR043136">
    <property type="entry name" value="B30.2/SPRY_sf"/>
</dbReference>
<evidence type="ECO:0000313" key="10">
    <source>
        <dbReference type="Proteomes" id="UP000472271"/>
    </source>
</evidence>
<evidence type="ECO:0000259" key="8">
    <source>
        <dbReference type="PROSITE" id="PS50188"/>
    </source>
</evidence>
<organism evidence="9 10">
    <name type="scientific">Sphaeramia orbicularis</name>
    <name type="common">orbiculate cardinalfish</name>
    <dbReference type="NCBI Taxonomy" id="375764"/>
    <lineage>
        <taxon>Eukaryota</taxon>
        <taxon>Metazoa</taxon>
        <taxon>Chordata</taxon>
        <taxon>Craniata</taxon>
        <taxon>Vertebrata</taxon>
        <taxon>Euteleostomi</taxon>
        <taxon>Actinopterygii</taxon>
        <taxon>Neopterygii</taxon>
        <taxon>Teleostei</taxon>
        <taxon>Neoteleostei</taxon>
        <taxon>Acanthomorphata</taxon>
        <taxon>Gobiaria</taxon>
        <taxon>Kurtiformes</taxon>
        <taxon>Apogonoidei</taxon>
        <taxon>Apogonidae</taxon>
        <taxon>Apogoninae</taxon>
        <taxon>Sphaeramia</taxon>
    </lineage>
</organism>
<accession>A0A672YAY3</accession>
<dbReference type="Pfam" id="PF17779">
    <property type="entry name" value="WHD_NOD2"/>
    <property type="match status" value="1"/>
</dbReference>
<keyword evidence="2" id="KW-0963">Cytoplasm</keyword>
<reference evidence="9" key="3">
    <citation type="submission" date="2025-09" db="UniProtKB">
        <authorList>
            <consortium name="Ensembl"/>
        </authorList>
    </citation>
    <scope>IDENTIFICATION</scope>
</reference>
<dbReference type="SMART" id="SM00368">
    <property type="entry name" value="LRR_RI"/>
    <property type="match status" value="8"/>
</dbReference>
<proteinExistence type="predicted"/>
<protein>
    <recommendedName>
        <fullName evidence="8">B30.2/SPRY domain-containing protein</fullName>
    </recommendedName>
</protein>
<name>A0A672YAY3_9TELE</name>
<feature type="signal peptide" evidence="7">
    <location>
        <begin position="1"/>
        <end position="23"/>
    </location>
</feature>
<dbReference type="InterPro" id="IPR041267">
    <property type="entry name" value="NLRP_HD2"/>
</dbReference>
<dbReference type="InterPro" id="IPR006574">
    <property type="entry name" value="PRY"/>
</dbReference>
<gene>
    <name evidence="9" type="primary">LOC115424730</name>
</gene>
<dbReference type="InterPro" id="IPR003877">
    <property type="entry name" value="SPRY_dom"/>
</dbReference>
<dbReference type="Proteomes" id="UP000472271">
    <property type="component" value="Chromosome 8"/>
</dbReference>
<evidence type="ECO:0000256" key="2">
    <source>
        <dbReference type="ARBA" id="ARBA00022490"/>
    </source>
</evidence>
<keyword evidence="6" id="KW-0067">ATP-binding</keyword>
<evidence type="ECO:0000256" key="3">
    <source>
        <dbReference type="ARBA" id="ARBA00022614"/>
    </source>
</evidence>
<dbReference type="InParanoid" id="A0A672YAY3"/>
<evidence type="ECO:0000256" key="4">
    <source>
        <dbReference type="ARBA" id="ARBA00022737"/>
    </source>
</evidence>
<dbReference type="InterPro" id="IPR041075">
    <property type="entry name" value="NOD1/2_WH"/>
</dbReference>
<dbReference type="Pfam" id="PF17776">
    <property type="entry name" value="NLRC4_HD2"/>
    <property type="match status" value="1"/>
</dbReference>
<dbReference type="Gene3D" id="2.60.120.920">
    <property type="match status" value="1"/>
</dbReference>
<evidence type="ECO:0000256" key="5">
    <source>
        <dbReference type="ARBA" id="ARBA00022741"/>
    </source>
</evidence>
<dbReference type="InterPro" id="IPR001611">
    <property type="entry name" value="Leu-rich_rpt"/>
</dbReference>
<dbReference type="PROSITE" id="PS50188">
    <property type="entry name" value="B302_SPRY"/>
    <property type="match status" value="1"/>
</dbReference>
<feature type="chain" id="PRO_5025602433" description="B30.2/SPRY domain-containing protein" evidence="7">
    <location>
        <begin position="24"/>
        <end position="823"/>
    </location>
</feature>